<evidence type="ECO:0000256" key="1">
    <source>
        <dbReference type="ARBA" id="ARBA00023157"/>
    </source>
</evidence>
<sequence length="172" mass="19556">MKKWGFLFVFVLLVGFTVYTNMNKSMAVVAEQKPTVGYSAPHFSLVGLDGQTYKVGGKREKPLVINFWASWCGPCKEEAPDLAKMYNKYKGQVDFYAVNSTSNDQLADAKKFVETFNLPFPIPMDEKGEVSKQYQIMAFPTTFFVDKNGMIVHQVLGMLDEEELEKQLKKLL</sequence>
<organism evidence="3 4">
    <name type="scientific">Brevibacillus fluminis</name>
    <dbReference type="NCBI Taxonomy" id="511487"/>
    <lineage>
        <taxon>Bacteria</taxon>
        <taxon>Bacillati</taxon>
        <taxon>Bacillota</taxon>
        <taxon>Bacilli</taxon>
        <taxon>Bacillales</taxon>
        <taxon>Paenibacillaceae</taxon>
        <taxon>Brevibacillus</taxon>
    </lineage>
</organism>
<dbReference type="GO" id="GO:0016491">
    <property type="term" value="F:oxidoreductase activity"/>
    <property type="evidence" value="ECO:0007669"/>
    <property type="project" value="InterPro"/>
</dbReference>
<dbReference type="InterPro" id="IPR013766">
    <property type="entry name" value="Thioredoxin_domain"/>
</dbReference>
<keyword evidence="1" id="KW-1015">Disulfide bond</keyword>
<evidence type="ECO:0000313" key="3">
    <source>
        <dbReference type="EMBL" id="RNB91659.1"/>
    </source>
</evidence>
<name>A0A3M8DVY0_9BACL</name>
<dbReference type="Proteomes" id="UP000271031">
    <property type="component" value="Unassembled WGS sequence"/>
</dbReference>
<dbReference type="InterPro" id="IPR000866">
    <property type="entry name" value="AhpC/TSA"/>
</dbReference>
<dbReference type="PROSITE" id="PS51352">
    <property type="entry name" value="THIOREDOXIN_2"/>
    <property type="match status" value="1"/>
</dbReference>
<dbReference type="GO" id="GO:0016209">
    <property type="term" value="F:antioxidant activity"/>
    <property type="evidence" value="ECO:0007669"/>
    <property type="project" value="InterPro"/>
</dbReference>
<gene>
    <name evidence="3" type="ORF">EDM56_02580</name>
</gene>
<accession>A0A3M8DVY0</accession>
<dbReference type="AlphaFoldDB" id="A0A3M8DVY0"/>
<evidence type="ECO:0000313" key="4">
    <source>
        <dbReference type="Proteomes" id="UP000271031"/>
    </source>
</evidence>
<keyword evidence="4" id="KW-1185">Reference proteome</keyword>
<dbReference type="PANTHER" id="PTHR42852">
    <property type="entry name" value="THIOL:DISULFIDE INTERCHANGE PROTEIN DSBE"/>
    <property type="match status" value="1"/>
</dbReference>
<feature type="domain" description="Thioredoxin" evidence="2">
    <location>
        <begin position="34"/>
        <end position="172"/>
    </location>
</feature>
<protein>
    <submittedName>
        <fullName evidence="3">TlpA family protein disulfide reductase</fullName>
    </submittedName>
</protein>
<dbReference type="SUPFAM" id="SSF52833">
    <property type="entry name" value="Thioredoxin-like"/>
    <property type="match status" value="1"/>
</dbReference>
<dbReference type="PANTHER" id="PTHR42852:SF1">
    <property type="entry name" value="THIOREDOXIN-LIKE PROTEIN YNEN"/>
    <property type="match status" value="1"/>
</dbReference>
<dbReference type="OrthoDB" id="25753at2"/>
<dbReference type="EMBL" id="RHHQ01000004">
    <property type="protein sequence ID" value="RNB91659.1"/>
    <property type="molecule type" value="Genomic_DNA"/>
</dbReference>
<reference evidence="3 4" key="1">
    <citation type="submission" date="2018-10" db="EMBL/GenBank/DDBJ databases">
        <title>Phylogenomics of Brevibacillus.</title>
        <authorList>
            <person name="Dunlap C."/>
        </authorList>
    </citation>
    <scope>NUCLEOTIDE SEQUENCE [LARGE SCALE GENOMIC DNA]</scope>
    <source>
        <strain evidence="3 4">JCM 15716</strain>
    </source>
</reference>
<comment type="caution">
    <text evidence="3">The sequence shown here is derived from an EMBL/GenBank/DDBJ whole genome shotgun (WGS) entry which is preliminary data.</text>
</comment>
<proteinExistence type="predicted"/>
<dbReference type="Pfam" id="PF00578">
    <property type="entry name" value="AhpC-TSA"/>
    <property type="match status" value="1"/>
</dbReference>
<dbReference type="PROSITE" id="PS00194">
    <property type="entry name" value="THIOREDOXIN_1"/>
    <property type="match status" value="1"/>
</dbReference>
<dbReference type="CDD" id="cd02966">
    <property type="entry name" value="TlpA_like_family"/>
    <property type="match status" value="1"/>
</dbReference>
<dbReference type="Gene3D" id="3.40.30.10">
    <property type="entry name" value="Glutaredoxin"/>
    <property type="match status" value="1"/>
</dbReference>
<dbReference type="InterPro" id="IPR036249">
    <property type="entry name" value="Thioredoxin-like_sf"/>
</dbReference>
<dbReference type="InterPro" id="IPR050553">
    <property type="entry name" value="Thioredoxin_ResA/DsbE_sf"/>
</dbReference>
<dbReference type="InterPro" id="IPR017937">
    <property type="entry name" value="Thioredoxin_CS"/>
</dbReference>
<evidence type="ECO:0000259" key="2">
    <source>
        <dbReference type="PROSITE" id="PS51352"/>
    </source>
</evidence>
<dbReference type="RefSeq" id="WP_122916322.1">
    <property type="nucleotide sequence ID" value="NZ_RHHQ01000004.1"/>
</dbReference>